<dbReference type="SUPFAM" id="SSF55073">
    <property type="entry name" value="Nucleotide cyclase"/>
    <property type="match status" value="1"/>
</dbReference>
<dbReference type="Proteomes" id="UP001295423">
    <property type="component" value="Unassembled WGS sequence"/>
</dbReference>
<feature type="compositionally biased region" description="Low complexity" evidence="13">
    <location>
        <begin position="677"/>
        <end position="686"/>
    </location>
</feature>
<dbReference type="InterPro" id="IPR008271">
    <property type="entry name" value="Ser/Thr_kinase_AS"/>
</dbReference>
<dbReference type="PROSITE" id="PS50011">
    <property type="entry name" value="PROTEIN_KINASE_DOM"/>
    <property type="match status" value="1"/>
</dbReference>
<keyword evidence="3" id="KW-0418">Kinase</keyword>
<dbReference type="PROSITE" id="PS50194">
    <property type="entry name" value="FILAMIN_REPEAT"/>
    <property type="match status" value="1"/>
</dbReference>
<feature type="binding site" evidence="12">
    <location>
        <position position="666"/>
    </location>
    <ligand>
        <name>ATP</name>
        <dbReference type="ChEBI" id="CHEBI:30616"/>
    </ligand>
</feature>
<dbReference type="Pfam" id="PF00211">
    <property type="entry name" value="Guanylate_cyc"/>
    <property type="match status" value="1"/>
</dbReference>
<evidence type="ECO:0000256" key="7">
    <source>
        <dbReference type="ARBA" id="ARBA00022989"/>
    </source>
</evidence>
<dbReference type="GO" id="GO:0001653">
    <property type="term" value="F:peptide receptor activity"/>
    <property type="evidence" value="ECO:0007669"/>
    <property type="project" value="TreeGrafter"/>
</dbReference>
<dbReference type="PROSITE" id="PS00107">
    <property type="entry name" value="PROTEIN_KINASE_ATP"/>
    <property type="match status" value="1"/>
</dbReference>
<evidence type="ECO:0000256" key="4">
    <source>
        <dbReference type="ARBA" id="ARBA00022692"/>
    </source>
</evidence>
<feature type="chain" id="PRO_5041927047" description="guanylate cyclase" evidence="14">
    <location>
        <begin position="16"/>
        <end position="1319"/>
    </location>
</feature>
<dbReference type="SMART" id="SM00220">
    <property type="entry name" value="S_TKc"/>
    <property type="match status" value="1"/>
</dbReference>
<evidence type="ECO:0000313" key="17">
    <source>
        <dbReference type="EMBL" id="CAJ1961059.1"/>
    </source>
</evidence>
<evidence type="ECO:0000256" key="10">
    <source>
        <dbReference type="ARBA" id="ARBA00023293"/>
    </source>
</evidence>
<keyword evidence="6 12" id="KW-0067">ATP-binding</keyword>
<reference evidence="17" key="1">
    <citation type="submission" date="2023-08" db="EMBL/GenBank/DDBJ databases">
        <authorList>
            <person name="Audoor S."/>
            <person name="Bilcke G."/>
        </authorList>
    </citation>
    <scope>NUCLEOTIDE SEQUENCE</scope>
</reference>
<keyword evidence="3" id="KW-0808">Transferase</keyword>
<feature type="compositionally biased region" description="Polar residues" evidence="13">
    <location>
        <begin position="1270"/>
        <end position="1287"/>
    </location>
</feature>
<evidence type="ECO:0000256" key="11">
    <source>
        <dbReference type="PROSITE-ProRule" id="PRU00087"/>
    </source>
</evidence>
<dbReference type="SMART" id="SM00044">
    <property type="entry name" value="CYCc"/>
    <property type="match status" value="1"/>
</dbReference>
<proteinExistence type="predicted"/>
<dbReference type="InterPro" id="IPR017441">
    <property type="entry name" value="Protein_kinase_ATP_BS"/>
</dbReference>
<evidence type="ECO:0000256" key="9">
    <source>
        <dbReference type="ARBA" id="ARBA00023239"/>
    </source>
</evidence>
<evidence type="ECO:0000256" key="5">
    <source>
        <dbReference type="ARBA" id="ARBA00022741"/>
    </source>
</evidence>
<dbReference type="Pfam" id="PF12974">
    <property type="entry name" value="Phosphonate-bd"/>
    <property type="match status" value="1"/>
</dbReference>
<dbReference type="GO" id="GO:0004383">
    <property type="term" value="F:guanylate cyclase activity"/>
    <property type="evidence" value="ECO:0007669"/>
    <property type="project" value="UniProtKB-EC"/>
</dbReference>
<feature type="domain" description="Guanylate cyclase" evidence="16">
    <location>
        <begin position="1062"/>
        <end position="1194"/>
    </location>
</feature>
<evidence type="ECO:0000256" key="12">
    <source>
        <dbReference type="PROSITE-ProRule" id="PRU10141"/>
    </source>
</evidence>
<dbReference type="InterPro" id="IPR011009">
    <property type="entry name" value="Kinase-like_dom_sf"/>
</dbReference>
<dbReference type="InterPro" id="IPR000719">
    <property type="entry name" value="Prot_kinase_dom"/>
</dbReference>
<name>A0AAD2G688_9STRA</name>
<feature type="compositionally biased region" description="Low complexity" evidence="13">
    <location>
        <begin position="713"/>
        <end position="728"/>
    </location>
</feature>
<evidence type="ECO:0000256" key="8">
    <source>
        <dbReference type="ARBA" id="ARBA00023136"/>
    </source>
</evidence>
<evidence type="ECO:0000256" key="14">
    <source>
        <dbReference type="SAM" id="SignalP"/>
    </source>
</evidence>
<keyword evidence="3" id="KW-0723">Serine/threonine-protein kinase</keyword>
<evidence type="ECO:0000259" key="16">
    <source>
        <dbReference type="PROSITE" id="PS50125"/>
    </source>
</evidence>
<dbReference type="CDD" id="cd13999">
    <property type="entry name" value="STKc_MAP3K-like"/>
    <property type="match status" value="1"/>
</dbReference>
<dbReference type="GO" id="GO:0004016">
    <property type="term" value="F:adenylate cyclase activity"/>
    <property type="evidence" value="ECO:0007669"/>
    <property type="project" value="TreeGrafter"/>
</dbReference>
<dbReference type="InterPro" id="IPR017868">
    <property type="entry name" value="Filamin/ABP280_repeat-like"/>
</dbReference>
<dbReference type="CDD" id="cd07302">
    <property type="entry name" value="CHD"/>
    <property type="match status" value="1"/>
</dbReference>
<dbReference type="SUPFAM" id="SSF81296">
    <property type="entry name" value="E set domains"/>
    <property type="match status" value="1"/>
</dbReference>
<dbReference type="Pfam" id="PF07714">
    <property type="entry name" value="PK_Tyr_Ser-Thr"/>
    <property type="match status" value="1"/>
</dbReference>
<dbReference type="GO" id="GO:0005524">
    <property type="term" value="F:ATP binding"/>
    <property type="evidence" value="ECO:0007669"/>
    <property type="project" value="UniProtKB-UniRule"/>
</dbReference>
<dbReference type="EMBL" id="CAKOGP040002080">
    <property type="protein sequence ID" value="CAJ1961059.1"/>
    <property type="molecule type" value="Genomic_DNA"/>
</dbReference>
<dbReference type="SUPFAM" id="SSF56112">
    <property type="entry name" value="Protein kinase-like (PK-like)"/>
    <property type="match status" value="1"/>
</dbReference>
<keyword evidence="8" id="KW-0472">Membrane</keyword>
<evidence type="ECO:0000256" key="6">
    <source>
        <dbReference type="ARBA" id="ARBA00022840"/>
    </source>
</evidence>
<keyword evidence="4" id="KW-0812">Transmembrane</keyword>
<dbReference type="Gene3D" id="3.30.70.1230">
    <property type="entry name" value="Nucleotide cyclase"/>
    <property type="match status" value="1"/>
</dbReference>
<keyword evidence="5 12" id="KW-0547">Nucleotide-binding</keyword>
<evidence type="ECO:0000256" key="2">
    <source>
        <dbReference type="ARBA" id="ARBA00012202"/>
    </source>
</evidence>
<feature type="signal peptide" evidence="14">
    <location>
        <begin position="1"/>
        <end position="15"/>
    </location>
</feature>
<dbReference type="GO" id="GO:0035556">
    <property type="term" value="P:intracellular signal transduction"/>
    <property type="evidence" value="ECO:0007669"/>
    <property type="project" value="InterPro"/>
</dbReference>
<keyword evidence="14" id="KW-0732">Signal</keyword>
<sequence length="1319" mass="147798">MNWILRLALLGLVTGHDNHDAWENWTAHEHWPPGELNCWHGFRTFDPLTQQRVYRIGVHAPAGVETALREYNLTFTTYLNAVVGKRFKPNIEFTMHATSDPLQDWVDGGDTSVDFMYSDTGIYSCIATEIGAQPIGTTVAHQSARGRDYALDQFAGTMLVLSSNEEIEDVEDLRGKIIAAQSFSDFAGAQAQFFVMGEEGLDFVVDPKQVIFTGNNDDIVKGVLNGTWDVGFVRTGQVERTVDTKTGDLVNPDLFKVISPRIHILDEGEIFPFLHSTPVFPEWPLYVKPGISRIVSEEVAGAMINFEYHYFVGDAIKRCKEAANSTAEMDICNTMPPVYFDPLARCDTTRELADLALQAGKAGFHTGFRPPRSYFGVRTMQQDAGFIVEEETGDGKWHCERAASLYDGIRCPDGFYKVPENAFKKQCDVLGLPCPQEYSCFCSPCIEAFEVNVFPWHNDTTEEFLFSLENGCDKMSLCSSVEQRTPAIFRAYDNRQRYNATLSALLHIGQQSTWLHVTVLEDFLYEFSFTQLQRGVAIVEVYVDEVQIPESPFRVEIIDRDCDIDFHAQNMAPDENGICQCSSGTIEIGRDCIESGTFAAIASSVAVVILAQFFFCYVRWRRKKNDEVWQVNHEELHFNHPVEIIGQGAFGVVLLAEYRGTKVAIKRVLPMQKVKSRSGSMSMGKGQETNQDTSEEDVENQADSKSSPAVEDSSLGARRGSLTSGSRTSSNELDFLGGLSIGNKKTLLRRLFPYLFPDETSRYNLNVLGTASGGSTTTKSVLRMCLPHCDEATRRQNEFMAEMRLLSRLRHPCITTVMGAVVTGNEPMMVMEFMENGSLYDLLRNETLYTGGEIIIQIVRDVAQGLRFLHASKPPILHGDLKAKNILIDSRFRAKVADFGLATKNNGQLTGTPFWMAPEYLRRKSEYTTSCDIYAFGMMMYEIYSRKIPYEGEHPRKILRKVCDPRINYRPGIPGTCPKKMSEVMQKCWSSDPFFRPEAKDLDMVFADMSANDGEPLIDEANTRLRKIVATGDMLYKVFPKKVADQLKVGQKVEPETHDNVTIFFSDIVRFTDISRALTPFKVCNLLDRLYMEFDRLSSEHHVFKVETIGDAWMGVTNLEGDQNDTHVARIARFAVDAVRAASKIVIDEDDPRAGCVHIRVGFHSGQVVSNVIGSLNPRYGLFGDTVNTASRMESLSVSDMIQCSDISAKLLRDQAPNLPIRRRGKVAVKGKGNMTTYWIGETAPKTKVKKAPKKVFDDEKVVAFKDSPLSAQPTTPRKLMQVQSSGDLEGPDLLNMSDSKGFLKSDGSACKYKRSLSQ</sequence>
<keyword evidence="18" id="KW-1185">Reference proteome</keyword>
<accession>A0AAD2G688</accession>
<dbReference type="InterPro" id="IPR014756">
    <property type="entry name" value="Ig_E-set"/>
</dbReference>
<keyword evidence="7" id="KW-1133">Transmembrane helix</keyword>
<comment type="caution">
    <text evidence="17">The sequence shown here is derived from an EMBL/GenBank/DDBJ whole genome shotgun (WGS) entry which is preliminary data.</text>
</comment>
<evidence type="ECO:0000313" key="18">
    <source>
        <dbReference type="Proteomes" id="UP001295423"/>
    </source>
</evidence>
<keyword evidence="10" id="KW-0141">cGMP biosynthesis</keyword>
<dbReference type="GO" id="GO:0004674">
    <property type="term" value="F:protein serine/threonine kinase activity"/>
    <property type="evidence" value="ECO:0007669"/>
    <property type="project" value="UniProtKB-KW"/>
</dbReference>
<evidence type="ECO:0000256" key="13">
    <source>
        <dbReference type="SAM" id="MobiDB-lite"/>
    </source>
</evidence>
<dbReference type="PANTHER" id="PTHR11920:SF335">
    <property type="entry name" value="GUANYLATE CYCLASE"/>
    <property type="match status" value="1"/>
</dbReference>
<dbReference type="GO" id="GO:0005886">
    <property type="term" value="C:plasma membrane"/>
    <property type="evidence" value="ECO:0007669"/>
    <property type="project" value="TreeGrafter"/>
</dbReference>
<dbReference type="InterPro" id="IPR029787">
    <property type="entry name" value="Nucleotide_cyclase"/>
</dbReference>
<evidence type="ECO:0000256" key="1">
    <source>
        <dbReference type="ARBA" id="ARBA00004167"/>
    </source>
</evidence>
<feature type="domain" description="Protein kinase" evidence="15">
    <location>
        <begin position="639"/>
        <end position="1018"/>
    </location>
</feature>
<dbReference type="PANTHER" id="PTHR11920">
    <property type="entry name" value="GUANYLYL CYCLASE"/>
    <property type="match status" value="1"/>
</dbReference>
<comment type="subcellular location">
    <subcellularLocation>
        <location evidence="1">Membrane</location>
        <topology evidence="1">Single-pass membrane protein</topology>
    </subcellularLocation>
</comment>
<protein>
    <recommendedName>
        <fullName evidence="2">guanylate cyclase</fullName>
        <ecNumber evidence="2">4.6.1.2</ecNumber>
    </recommendedName>
</protein>
<dbReference type="SUPFAM" id="SSF53850">
    <property type="entry name" value="Periplasmic binding protein-like II"/>
    <property type="match status" value="1"/>
</dbReference>
<organism evidence="17 18">
    <name type="scientific">Cylindrotheca closterium</name>
    <dbReference type="NCBI Taxonomy" id="2856"/>
    <lineage>
        <taxon>Eukaryota</taxon>
        <taxon>Sar</taxon>
        <taxon>Stramenopiles</taxon>
        <taxon>Ochrophyta</taxon>
        <taxon>Bacillariophyta</taxon>
        <taxon>Bacillariophyceae</taxon>
        <taxon>Bacillariophycidae</taxon>
        <taxon>Bacillariales</taxon>
        <taxon>Bacillariaceae</taxon>
        <taxon>Cylindrotheca</taxon>
    </lineage>
</organism>
<dbReference type="InterPro" id="IPR050401">
    <property type="entry name" value="Cyclic_nucleotide_synthase"/>
</dbReference>
<dbReference type="EC" id="4.6.1.2" evidence="2"/>
<dbReference type="PRINTS" id="PR00109">
    <property type="entry name" value="TYRKINASE"/>
</dbReference>
<dbReference type="PROSITE" id="PS00108">
    <property type="entry name" value="PROTEIN_KINASE_ST"/>
    <property type="match status" value="1"/>
</dbReference>
<dbReference type="InterPro" id="IPR001054">
    <property type="entry name" value="A/G_cyclase"/>
</dbReference>
<dbReference type="Gene3D" id="3.30.200.20">
    <property type="entry name" value="Phosphorylase Kinase, domain 1"/>
    <property type="match status" value="1"/>
</dbReference>
<dbReference type="GO" id="GO:0007168">
    <property type="term" value="P:receptor guanylyl cyclase signaling pathway"/>
    <property type="evidence" value="ECO:0007669"/>
    <property type="project" value="TreeGrafter"/>
</dbReference>
<gene>
    <name evidence="17" type="ORF">CYCCA115_LOCUS19019</name>
</gene>
<dbReference type="Gene3D" id="3.40.190.10">
    <property type="entry name" value="Periplasmic binding protein-like II"/>
    <property type="match status" value="1"/>
</dbReference>
<dbReference type="PROSITE" id="PS50125">
    <property type="entry name" value="GUANYLATE_CYCLASE_2"/>
    <property type="match status" value="1"/>
</dbReference>
<feature type="repeat" description="Filamin" evidence="11">
    <location>
        <begin position="521"/>
        <end position="557"/>
    </location>
</feature>
<keyword evidence="9" id="KW-0456">Lyase</keyword>
<dbReference type="Gene3D" id="1.10.510.10">
    <property type="entry name" value="Transferase(Phosphotransferase) domain 1"/>
    <property type="match status" value="1"/>
</dbReference>
<feature type="region of interest" description="Disordered" evidence="13">
    <location>
        <begin position="1268"/>
        <end position="1307"/>
    </location>
</feature>
<feature type="region of interest" description="Disordered" evidence="13">
    <location>
        <begin position="676"/>
        <end position="728"/>
    </location>
</feature>
<evidence type="ECO:0000256" key="3">
    <source>
        <dbReference type="ARBA" id="ARBA00022527"/>
    </source>
</evidence>
<evidence type="ECO:0000259" key="15">
    <source>
        <dbReference type="PROSITE" id="PS50011"/>
    </source>
</evidence>
<dbReference type="InterPro" id="IPR001245">
    <property type="entry name" value="Ser-Thr/Tyr_kinase_cat_dom"/>
</dbReference>